<evidence type="ECO:0000313" key="1">
    <source>
        <dbReference type="EMBL" id="WHS92363.1"/>
    </source>
</evidence>
<evidence type="ECO:0000313" key="2">
    <source>
        <dbReference type="Proteomes" id="UP001233264"/>
    </source>
</evidence>
<gene>
    <name evidence="1" type="ORF">PZL22_003421</name>
</gene>
<reference evidence="1 2" key="1">
    <citation type="submission" date="2023-03" db="EMBL/GenBank/DDBJ databases">
        <authorList>
            <person name="Menendez E."/>
            <person name="Kaur S."/>
            <person name="Flores-Felix J.D."/>
            <person name="diCenzo G.C."/>
            <person name="Peix A."/>
            <person name="Velazquez E."/>
        </authorList>
    </citation>
    <scope>NUCLEOTIDE SEQUENCE [LARGE SCALE GENOMIC DNA]</scope>
    <source>
        <strain evidence="1 2">CCBAU 71714</strain>
    </source>
</reference>
<evidence type="ECO:0008006" key="3">
    <source>
        <dbReference type="Google" id="ProtNLM"/>
    </source>
</evidence>
<accession>A0ABY8T6I6</accession>
<name>A0ABY8T6I6_9HYPH</name>
<dbReference type="EMBL" id="CP120365">
    <property type="protein sequence ID" value="WHS92363.1"/>
    <property type="molecule type" value="Genomic_DNA"/>
</dbReference>
<protein>
    <recommendedName>
        <fullName evidence="3">Restriction endonuclease</fullName>
    </recommendedName>
</protein>
<proteinExistence type="predicted"/>
<dbReference type="RefSeq" id="WP_003531202.1">
    <property type="nucleotide sequence ID" value="NZ_CP120365.1"/>
</dbReference>
<keyword evidence="2" id="KW-1185">Reference proteome</keyword>
<sequence length="192" mass="20583">MRFSELQNLILVMEPPEKRLAKAEGGVEHHMSEAAVMLAFAMHLFKHGAQKVSIQPDGEHGKRFEIQAWLATRGFTWREGWGTTSYAGRYLNGNLVVEVHVKPGQGDVVATIGGHPIVAECKGGIVNTLLTRSGVGEVNIAVAPLTNTTRDLAIKMAPRANRAGINIALVSATGAVEYCGADPFSAEVVALR</sequence>
<organism evidence="1 2">
    <name type="scientific">Sinorhizobium kummerowiae</name>
    <dbReference type="NCBI Taxonomy" id="158892"/>
    <lineage>
        <taxon>Bacteria</taxon>
        <taxon>Pseudomonadati</taxon>
        <taxon>Pseudomonadota</taxon>
        <taxon>Alphaproteobacteria</taxon>
        <taxon>Hyphomicrobiales</taxon>
        <taxon>Rhizobiaceae</taxon>
        <taxon>Sinorhizobium/Ensifer group</taxon>
        <taxon>Sinorhizobium</taxon>
    </lineage>
</organism>
<dbReference type="Proteomes" id="UP001233264">
    <property type="component" value="Chromosome"/>
</dbReference>